<dbReference type="InterPro" id="IPR000620">
    <property type="entry name" value="EamA_dom"/>
</dbReference>
<dbReference type="PANTHER" id="PTHR32322">
    <property type="entry name" value="INNER MEMBRANE TRANSPORTER"/>
    <property type="match status" value="1"/>
</dbReference>
<sequence>MKQQIAPLLILLAAVLWGTTGTVQALAPASAHPVAIGATRLFIGGLFLLIVVLAAGKLNLKNLPLKPTLIASVCIGIYQPLFFSAVAITGVAIGTVVAIGSAPMLAGIIEMLFLRKKPAAVWWVSTALSIAGVILLFSNQGSVQADPFGILLALGAGLSFACYTIVNKSVVEKMSPLPSVAVVFTLSGLLLSPFLFVFDMSWIFSREGIIAGLHLGVVATGLAYYLFAIGLFNVSSSTAVTLSLGEPLTATLLGVFFLGEYMSSTSWFGLILVLLGIGVLIMTARKPRTVQIAEN</sequence>
<dbReference type="Gene3D" id="1.10.3730.20">
    <property type="match status" value="1"/>
</dbReference>
<name>A0A3E0AYY0_9STAP</name>
<feature type="transmembrane region" description="Helical" evidence="6">
    <location>
        <begin position="68"/>
        <end position="86"/>
    </location>
</feature>
<protein>
    <submittedName>
        <fullName evidence="8">DME family drug/metabolite transporter</fullName>
    </submittedName>
</protein>
<comment type="similarity">
    <text evidence="2">Belongs to the EamA transporter family.</text>
</comment>
<gene>
    <name evidence="8" type="ORF">DFR63_1206</name>
</gene>
<organism evidence="8 9">
    <name type="scientific">Jeotgalicoccus halotolerans</name>
    <dbReference type="NCBI Taxonomy" id="157227"/>
    <lineage>
        <taxon>Bacteria</taxon>
        <taxon>Bacillati</taxon>
        <taxon>Bacillota</taxon>
        <taxon>Bacilli</taxon>
        <taxon>Bacillales</taxon>
        <taxon>Staphylococcaceae</taxon>
        <taxon>Jeotgalicoccus</taxon>
    </lineage>
</organism>
<evidence type="ECO:0000256" key="3">
    <source>
        <dbReference type="ARBA" id="ARBA00022692"/>
    </source>
</evidence>
<dbReference type="PANTHER" id="PTHR32322:SF2">
    <property type="entry name" value="EAMA DOMAIN-CONTAINING PROTEIN"/>
    <property type="match status" value="1"/>
</dbReference>
<dbReference type="OrthoDB" id="9787117at2"/>
<feature type="domain" description="EamA" evidence="7">
    <location>
        <begin position="6"/>
        <end position="137"/>
    </location>
</feature>
<dbReference type="Proteomes" id="UP000257076">
    <property type="component" value="Unassembled WGS sequence"/>
</dbReference>
<dbReference type="GO" id="GO:0016020">
    <property type="term" value="C:membrane"/>
    <property type="evidence" value="ECO:0007669"/>
    <property type="project" value="UniProtKB-SubCell"/>
</dbReference>
<evidence type="ECO:0000259" key="7">
    <source>
        <dbReference type="Pfam" id="PF00892"/>
    </source>
</evidence>
<feature type="transmembrane region" description="Helical" evidence="6">
    <location>
        <begin position="120"/>
        <end position="137"/>
    </location>
</feature>
<dbReference type="InterPro" id="IPR037185">
    <property type="entry name" value="EmrE-like"/>
</dbReference>
<evidence type="ECO:0000256" key="5">
    <source>
        <dbReference type="ARBA" id="ARBA00023136"/>
    </source>
</evidence>
<dbReference type="EMBL" id="QUMW01000010">
    <property type="protein sequence ID" value="REG24895.1"/>
    <property type="molecule type" value="Genomic_DNA"/>
</dbReference>
<feature type="transmembrane region" description="Helical" evidence="6">
    <location>
        <begin position="149"/>
        <end position="166"/>
    </location>
</feature>
<evidence type="ECO:0000313" key="8">
    <source>
        <dbReference type="EMBL" id="REG24895.1"/>
    </source>
</evidence>
<keyword evidence="4 6" id="KW-1133">Transmembrane helix</keyword>
<dbReference type="InterPro" id="IPR050638">
    <property type="entry name" value="AA-Vitamin_Transporters"/>
</dbReference>
<reference evidence="8 9" key="1">
    <citation type="submission" date="2018-08" db="EMBL/GenBank/DDBJ databases">
        <title>Genomic Encyclopedia of Type Strains, Phase IV (KMG-IV): sequencing the most valuable type-strain genomes for metagenomic binning, comparative biology and taxonomic classification.</title>
        <authorList>
            <person name="Goeker M."/>
        </authorList>
    </citation>
    <scope>NUCLEOTIDE SEQUENCE [LARGE SCALE GENOMIC DNA]</scope>
    <source>
        <strain evidence="8 9">DSM 17274</strain>
    </source>
</reference>
<dbReference type="SUPFAM" id="SSF103481">
    <property type="entry name" value="Multidrug resistance efflux transporter EmrE"/>
    <property type="match status" value="2"/>
</dbReference>
<comment type="caution">
    <text evidence="8">The sequence shown here is derived from an EMBL/GenBank/DDBJ whole genome shotgun (WGS) entry which is preliminary data.</text>
</comment>
<feature type="transmembrane region" description="Helical" evidence="6">
    <location>
        <begin position="35"/>
        <end position="56"/>
    </location>
</feature>
<feature type="transmembrane region" description="Helical" evidence="6">
    <location>
        <begin position="209"/>
        <end position="232"/>
    </location>
</feature>
<feature type="transmembrane region" description="Helical" evidence="6">
    <location>
        <begin position="178"/>
        <end position="197"/>
    </location>
</feature>
<keyword evidence="3 6" id="KW-0812">Transmembrane</keyword>
<feature type="transmembrane region" description="Helical" evidence="6">
    <location>
        <begin position="239"/>
        <end position="259"/>
    </location>
</feature>
<feature type="transmembrane region" description="Helical" evidence="6">
    <location>
        <begin position="92"/>
        <end position="113"/>
    </location>
</feature>
<dbReference type="Pfam" id="PF00892">
    <property type="entry name" value="EamA"/>
    <property type="match status" value="2"/>
</dbReference>
<evidence type="ECO:0000256" key="2">
    <source>
        <dbReference type="ARBA" id="ARBA00007362"/>
    </source>
</evidence>
<evidence type="ECO:0000256" key="1">
    <source>
        <dbReference type="ARBA" id="ARBA00004127"/>
    </source>
</evidence>
<feature type="transmembrane region" description="Helical" evidence="6">
    <location>
        <begin position="265"/>
        <end position="284"/>
    </location>
</feature>
<feature type="domain" description="EamA" evidence="7">
    <location>
        <begin position="148"/>
        <end position="281"/>
    </location>
</feature>
<proteinExistence type="inferred from homology"/>
<accession>A0A3E0AYY0</accession>
<evidence type="ECO:0000256" key="4">
    <source>
        <dbReference type="ARBA" id="ARBA00022989"/>
    </source>
</evidence>
<evidence type="ECO:0000313" key="9">
    <source>
        <dbReference type="Proteomes" id="UP000257076"/>
    </source>
</evidence>
<keyword evidence="5 6" id="KW-0472">Membrane</keyword>
<comment type="subcellular location">
    <subcellularLocation>
        <location evidence="1">Endomembrane system</location>
        <topology evidence="1">Multi-pass membrane protein</topology>
    </subcellularLocation>
</comment>
<keyword evidence="9" id="KW-1185">Reference proteome</keyword>
<dbReference type="RefSeq" id="WP_115885021.1">
    <property type="nucleotide sequence ID" value="NZ_CBCSHX010000002.1"/>
</dbReference>
<evidence type="ECO:0000256" key="6">
    <source>
        <dbReference type="SAM" id="Phobius"/>
    </source>
</evidence>
<dbReference type="AlphaFoldDB" id="A0A3E0AYY0"/>